<dbReference type="GeneID" id="59348548"/>
<dbReference type="Gene3D" id="2.40.128.320">
    <property type="entry name" value="Protein HRI1, N-terminal domain"/>
    <property type="match status" value="1"/>
</dbReference>
<dbReference type="RefSeq" id="XP_037217444.1">
    <property type="nucleotide sequence ID" value="XM_037366032.1"/>
</dbReference>
<evidence type="ECO:0000313" key="4">
    <source>
        <dbReference type="Proteomes" id="UP000636479"/>
    </source>
</evidence>
<dbReference type="Proteomes" id="UP000636479">
    <property type="component" value="Unassembled WGS sequence"/>
</dbReference>
<dbReference type="InterPro" id="IPR031818">
    <property type="entry name" value="Hri1"/>
</dbReference>
<evidence type="ECO:0000313" key="3">
    <source>
        <dbReference type="EMBL" id="KAF7297085.1"/>
    </source>
</evidence>
<protein>
    <submittedName>
        <fullName evidence="3">Uncharacterized protein</fullName>
    </submittedName>
</protein>
<dbReference type="InterPro" id="IPR043047">
    <property type="entry name" value="Hri1_N_sf"/>
</dbReference>
<organism evidence="3 4">
    <name type="scientific">Mycena indigotica</name>
    <dbReference type="NCBI Taxonomy" id="2126181"/>
    <lineage>
        <taxon>Eukaryota</taxon>
        <taxon>Fungi</taxon>
        <taxon>Dikarya</taxon>
        <taxon>Basidiomycota</taxon>
        <taxon>Agaricomycotina</taxon>
        <taxon>Agaricomycetes</taxon>
        <taxon>Agaricomycetidae</taxon>
        <taxon>Agaricales</taxon>
        <taxon>Marasmiineae</taxon>
        <taxon>Mycenaceae</taxon>
        <taxon>Mycena</taxon>
    </lineage>
</organism>
<comment type="caution">
    <text evidence="3">The sequence shown here is derived from an EMBL/GenBank/DDBJ whole genome shotgun (WGS) entry which is preliminary data.</text>
</comment>
<accession>A0A8H6SFV4</accession>
<evidence type="ECO:0000256" key="1">
    <source>
        <dbReference type="SAM" id="MobiDB-lite"/>
    </source>
</evidence>
<dbReference type="AlphaFoldDB" id="A0A8H6SFV4"/>
<reference evidence="3" key="1">
    <citation type="submission" date="2020-05" db="EMBL/GenBank/DDBJ databases">
        <title>Mycena genomes resolve the evolution of fungal bioluminescence.</title>
        <authorList>
            <person name="Tsai I.J."/>
        </authorList>
    </citation>
    <scope>NUCLEOTIDE SEQUENCE</scope>
    <source>
        <strain evidence="3">171206Taipei</strain>
    </source>
</reference>
<feature type="compositionally biased region" description="Low complexity" evidence="1">
    <location>
        <begin position="678"/>
        <end position="694"/>
    </location>
</feature>
<feature type="region of interest" description="Disordered" evidence="1">
    <location>
        <begin position="670"/>
        <end position="694"/>
    </location>
</feature>
<name>A0A8H6SFV4_9AGAR</name>
<keyword evidence="2" id="KW-0812">Transmembrane</keyword>
<keyword evidence="2" id="KW-1133">Transmembrane helix</keyword>
<feature type="transmembrane region" description="Helical" evidence="2">
    <location>
        <begin position="234"/>
        <end position="252"/>
    </location>
</feature>
<dbReference type="EMBL" id="JACAZF010000008">
    <property type="protein sequence ID" value="KAF7297085.1"/>
    <property type="molecule type" value="Genomic_DNA"/>
</dbReference>
<dbReference type="Pfam" id="PF16815">
    <property type="entry name" value="HRI1"/>
    <property type="match status" value="1"/>
</dbReference>
<proteinExistence type="predicted"/>
<sequence length="780" mass="83728">MACISLRQSIQWFPTPASESTQTVVLSSLKTGAFLDVRFDKSTRKLDWAFAGFRVTGESVVNPTSFRPVLLELGTNKTRFQHHIDSNTLDPLSVVDIGVNQSLPDGTILESGEMVNPETVKGCLYAMQTTQLGAPVSVEGNLLWEEEGLIWNFGHGKHGKQRMDSGCEGTRPTTLSMATLISYREMQLIGSALHLLNGQATALTVPVPSPNVKYKAQLILLQYAQQMHLHSAGLLLWLLILVSTGLVASQAATYDPSPFNFIGIIDAMTLDNSEDPLAGGTITVNNFHIVIPTNLLLTLPSITCAWSEMFDETGKPLLPLFLSEGVAWEATVWGNQVNGTRIAGLVYIAQQSVQSLQGFITSIDYTTGHFFIDNTEVVLNDPVGRFGPMYKELPLFTVDADNPSIRSSTGFPLCIPRNATDPECPLTNRPMDIHGSYLTSFTMPDPAHIANGSVGLDPRIMVPLVVGDYVTYSGTKVPGDLLAIYSLEANIGIFTTAGTQPAYITCAAAQYGIVVPDPTVETGETRATSLSTDPGTTVQWFAIDIDPCTGEQTERNLELVQPSSKVPIGRSVFRLGKVDASPATRYVGFRYSNGVVAGPRGIIAGQFIQPIFDYIFPELVSFGSPELPNQFDLIPYLSAGGGPLVYGNYLAIPPPTPLVVGQLDPWPGFPRPTPISCPPTSTQPSASNTPSSTATGSVDIITILSVTTRNQKGMTMITVVALTNSDLSQLSLSVVGADIVKPQLMTPLGFNEFTLTIATKGKPTAVIVTSSYGGSATQNT</sequence>
<keyword evidence="2" id="KW-0472">Membrane</keyword>
<evidence type="ECO:0000256" key="2">
    <source>
        <dbReference type="SAM" id="Phobius"/>
    </source>
</evidence>
<keyword evidence="4" id="KW-1185">Reference proteome</keyword>
<dbReference type="OrthoDB" id="2129641at2759"/>
<gene>
    <name evidence="3" type="ORF">MIND_00941400</name>
</gene>